<dbReference type="Gene3D" id="3.30.1330.10">
    <property type="entry name" value="PurM-like, N-terminal domain"/>
    <property type="match status" value="1"/>
</dbReference>
<comment type="pathway">
    <text evidence="2 15">Purine metabolism; IMP biosynthesis via de novo pathway; 5-amino-1-(5-phospho-D-ribosyl)imidazole from N(2)-formyl-N(1)-(5-phospho-D-ribosyl)glycinamide: step 2/2.</text>
</comment>
<dbReference type="InterPro" id="IPR010918">
    <property type="entry name" value="PurM-like_C_dom"/>
</dbReference>
<dbReference type="NCBIfam" id="TIGR00878">
    <property type="entry name" value="purM"/>
    <property type="match status" value="1"/>
</dbReference>
<evidence type="ECO:0000256" key="11">
    <source>
        <dbReference type="ARBA" id="ARBA00031908"/>
    </source>
</evidence>
<evidence type="ECO:0000256" key="14">
    <source>
        <dbReference type="ARBA" id="ARBA00049057"/>
    </source>
</evidence>
<evidence type="ECO:0000256" key="2">
    <source>
        <dbReference type="ARBA" id="ARBA00004686"/>
    </source>
</evidence>
<evidence type="ECO:0000256" key="15">
    <source>
        <dbReference type="HAMAP-Rule" id="MF_00741"/>
    </source>
</evidence>
<dbReference type="UniPathway" id="UPA00074">
    <property type="reaction ID" value="UER00129"/>
</dbReference>
<keyword evidence="7 15" id="KW-0436">Ligase</keyword>
<reference evidence="18" key="1">
    <citation type="submission" date="2008-06" db="EMBL/GenBank/DDBJ databases">
        <title>Complete sequence of chromosome of Prosthecochloris aestuarii DSM 271.</title>
        <authorList>
            <consortium name="US DOE Joint Genome Institute"/>
            <person name="Lucas S."/>
            <person name="Copeland A."/>
            <person name="Lapidus A."/>
            <person name="Glavina del Rio T."/>
            <person name="Dalin E."/>
            <person name="Tice H."/>
            <person name="Bruce D."/>
            <person name="Goodwin L."/>
            <person name="Pitluck S."/>
            <person name="Schmutz J."/>
            <person name="Larimer F."/>
            <person name="Land M."/>
            <person name="Hauser L."/>
            <person name="Kyrpides N."/>
            <person name="Anderson I."/>
            <person name="Liu Z."/>
            <person name="Li T."/>
            <person name="Zhao F."/>
            <person name="Overmann J."/>
            <person name="Bryant D.A."/>
            <person name="Richardson P."/>
        </authorList>
    </citation>
    <scope>NUCLEOTIDE SEQUENCE [LARGE SCALE GENOMIC DNA]</scope>
    <source>
        <strain evidence="18">DSM 271</strain>
    </source>
</reference>
<organism evidence="18 19">
    <name type="scientific">Prosthecochloris aestuarii (strain DSM 271 / SK 413)</name>
    <dbReference type="NCBI Taxonomy" id="290512"/>
    <lineage>
        <taxon>Bacteria</taxon>
        <taxon>Pseudomonadati</taxon>
        <taxon>Chlorobiota</taxon>
        <taxon>Chlorobiia</taxon>
        <taxon>Chlorobiales</taxon>
        <taxon>Chlorobiaceae</taxon>
        <taxon>Prosthecochloris</taxon>
    </lineage>
</organism>
<feature type="domain" description="PurM-like N-terminal" evidence="16">
    <location>
        <begin position="55"/>
        <end position="159"/>
    </location>
</feature>
<dbReference type="SUPFAM" id="SSF56042">
    <property type="entry name" value="PurM C-terminal domain-like"/>
    <property type="match status" value="1"/>
</dbReference>
<dbReference type="RefSeq" id="WP_012506709.1">
    <property type="nucleotide sequence ID" value="NC_011059.1"/>
</dbReference>
<comment type="similarity">
    <text evidence="3 15">Belongs to the AIR synthase family.</text>
</comment>
<keyword evidence="19" id="KW-1185">Reference proteome</keyword>
<dbReference type="Proteomes" id="UP000002725">
    <property type="component" value="Chromosome"/>
</dbReference>
<dbReference type="CDD" id="cd02196">
    <property type="entry name" value="PurM"/>
    <property type="match status" value="1"/>
</dbReference>
<dbReference type="PANTHER" id="PTHR10520">
    <property type="entry name" value="TRIFUNCTIONAL PURINE BIOSYNTHETIC PROTEIN ADENOSINE-3-RELATED"/>
    <property type="match status" value="1"/>
</dbReference>
<sequence length="329" mass="35477">MDYKSAGVDISAGEEFVRLIKPQVRQTFTSRVMTDIGAFGGFFQPDFSGYREPVLVSSIDGVGTKLKVAAEIGKYDTIGSCLVNHCVNDILVCGARPMFFLDYYACGKLKPAMAADVVKGMVSACKGNSCALIGGETAEMPGVYAEDDFDLAGTIVGMVDRELVINGASIVDGDVMIGLPSSGLHTNGYSLARKVFEGRLGHTFEGMERPVGEELLQVHRSYLKVVDEWLTSNDLHGMSHVTGGGLVGNTMRIIPSGLKLDIDWTAWPEPLIFDVIRKEGGVPEEDMRRTFNLGIGLVLIVAAEAVDDIMAGLKTRQENAYIIGRIAAE</sequence>
<dbReference type="InterPro" id="IPR016188">
    <property type="entry name" value="PurM-like_N"/>
</dbReference>
<evidence type="ECO:0000256" key="3">
    <source>
        <dbReference type="ARBA" id="ARBA00010280"/>
    </source>
</evidence>
<dbReference type="AlphaFoldDB" id="B4S676"/>
<protein>
    <recommendedName>
        <fullName evidence="5 15">Phosphoribosylformylglycinamidine cyclo-ligase</fullName>
        <ecNumber evidence="4 15">6.3.3.1</ecNumber>
    </recommendedName>
    <alternativeName>
        <fullName evidence="12 15">AIR synthase</fullName>
    </alternativeName>
    <alternativeName>
        <fullName evidence="13 15">AIRS</fullName>
    </alternativeName>
    <alternativeName>
        <fullName evidence="11 15">Phosphoribosyl-aminoimidazole synthetase</fullName>
    </alternativeName>
</protein>
<dbReference type="FunFam" id="3.30.1330.10:FF:000001">
    <property type="entry name" value="Phosphoribosylformylglycinamidine cyclo-ligase"/>
    <property type="match status" value="1"/>
</dbReference>
<gene>
    <name evidence="15" type="primary">purM</name>
    <name evidence="18" type="ordered locus">Paes_2176</name>
</gene>
<dbReference type="GO" id="GO:0005524">
    <property type="term" value="F:ATP binding"/>
    <property type="evidence" value="ECO:0007669"/>
    <property type="project" value="UniProtKB-KW"/>
</dbReference>
<comment type="subcellular location">
    <subcellularLocation>
        <location evidence="1 15">Cytoplasm</location>
    </subcellularLocation>
</comment>
<dbReference type="EC" id="6.3.3.1" evidence="4 15"/>
<evidence type="ECO:0000256" key="4">
    <source>
        <dbReference type="ARBA" id="ARBA00013047"/>
    </source>
</evidence>
<evidence type="ECO:0000256" key="9">
    <source>
        <dbReference type="ARBA" id="ARBA00022755"/>
    </source>
</evidence>
<evidence type="ECO:0000313" key="18">
    <source>
        <dbReference type="EMBL" id="ACF47178.1"/>
    </source>
</evidence>
<keyword evidence="9 15" id="KW-0658">Purine biosynthesis</keyword>
<evidence type="ECO:0000256" key="6">
    <source>
        <dbReference type="ARBA" id="ARBA00022490"/>
    </source>
</evidence>
<dbReference type="SUPFAM" id="SSF55326">
    <property type="entry name" value="PurM N-terminal domain-like"/>
    <property type="match status" value="1"/>
</dbReference>
<keyword evidence="8 15" id="KW-0547">Nucleotide-binding</keyword>
<dbReference type="Pfam" id="PF00586">
    <property type="entry name" value="AIRS"/>
    <property type="match status" value="1"/>
</dbReference>
<dbReference type="EMBL" id="CP001108">
    <property type="protein sequence ID" value="ACF47178.1"/>
    <property type="molecule type" value="Genomic_DNA"/>
</dbReference>
<dbReference type="FunFam" id="3.90.650.10:FF:000011">
    <property type="entry name" value="Phosphoribosylformylglycinamidine cyclo-ligase"/>
    <property type="match status" value="1"/>
</dbReference>
<dbReference type="Gene3D" id="3.90.650.10">
    <property type="entry name" value="PurM-like C-terminal domain"/>
    <property type="match status" value="1"/>
</dbReference>
<evidence type="ECO:0000256" key="12">
    <source>
        <dbReference type="ARBA" id="ARBA00032931"/>
    </source>
</evidence>
<dbReference type="STRING" id="290512.Paes_2176"/>
<evidence type="ECO:0000259" key="17">
    <source>
        <dbReference type="Pfam" id="PF02769"/>
    </source>
</evidence>
<dbReference type="HOGENOM" id="CLU_047116_0_0_10"/>
<dbReference type="GO" id="GO:0046084">
    <property type="term" value="P:adenine biosynthetic process"/>
    <property type="evidence" value="ECO:0007669"/>
    <property type="project" value="TreeGrafter"/>
</dbReference>
<keyword evidence="6 15" id="KW-0963">Cytoplasm</keyword>
<evidence type="ECO:0000256" key="13">
    <source>
        <dbReference type="ARBA" id="ARBA00033093"/>
    </source>
</evidence>
<dbReference type="GO" id="GO:0006189">
    <property type="term" value="P:'de novo' IMP biosynthetic process"/>
    <property type="evidence" value="ECO:0007669"/>
    <property type="project" value="UniProtKB-UniRule"/>
</dbReference>
<dbReference type="InterPro" id="IPR036921">
    <property type="entry name" value="PurM-like_N_sf"/>
</dbReference>
<dbReference type="InterPro" id="IPR036676">
    <property type="entry name" value="PurM-like_C_sf"/>
</dbReference>
<dbReference type="HAMAP" id="MF_00741">
    <property type="entry name" value="AIRS"/>
    <property type="match status" value="1"/>
</dbReference>
<feature type="domain" description="PurM-like C-terminal" evidence="17">
    <location>
        <begin position="172"/>
        <end position="328"/>
    </location>
</feature>
<evidence type="ECO:0000256" key="7">
    <source>
        <dbReference type="ARBA" id="ARBA00022598"/>
    </source>
</evidence>
<dbReference type="eggNOG" id="COG0150">
    <property type="taxonomic scope" value="Bacteria"/>
</dbReference>
<evidence type="ECO:0000256" key="10">
    <source>
        <dbReference type="ARBA" id="ARBA00022840"/>
    </source>
</evidence>
<evidence type="ECO:0000259" key="16">
    <source>
        <dbReference type="Pfam" id="PF00586"/>
    </source>
</evidence>
<proteinExistence type="inferred from homology"/>
<accession>B4S676</accession>
<dbReference type="KEGG" id="paa:Paes_2176"/>
<dbReference type="GO" id="GO:0004637">
    <property type="term" value="F:phosphoribosylamine-glycine ligase activity"/>
    <property type="evidence" value="ECO:0007669"/>
    <property type="project" value="TreeGrafter"/>
</dbReference>
<name>B4S676_PROA2</name>
<keyword evidence="10 15" id="KW-0067">ATP-binding</keyword>
<evidence type="ECO:0000256" key="5">
    <source>
        <dbReference type="ARBA" id="ARBA00020367"/>
    </source>
</evidence>
<dbReference type="GO" id="GO:0005829">
    <property type="term" value="C:cytosol"/>
    <property type="evidence" value="ECO:0007669"/>
    <property type="project" value="TreeGrafter"/>
</dbReference>
<dbReference type="InterPro" id="IPR004733">
    <property type="entry name" value="PurM_cligase"/>
</dbReference>
<evidence type="ECO:0000313" key="19">
    <source>
        <dbReference type="Proteomes" id="UP000002725"/>
    </source>
</evidence>
<evidence type="ECO:0000256" key="1">
    <source>
        <dbReference type="ARBA" id="ARBA00004496"/>
    </source>
</evidence>
<dbReference type="Pfam" id="PF02769">
    <property type="entry name" value="AIRS_C"/>
    <property type="match status" value="1"/>
</dbReference>
<evidence type="ECO:0000256" key="8">
    <source>
        <dbReference type="ARBA" id="ARBA00022741"/>
    </source>
</evidence>
<comment type="catalytic activity">
    <reaction evidence="14 15">
        <text>2-formamido-N(1)-(5-O-phospho-beta-D-ribosyl)acetamidine + ATP = 5-amino-1-(5-phospho-beta-D-ribosyl)imidazole + ADP + phosphate + H(+)</text>
        <dbReference type="Rhea" id="RHEA:23032"/>
        <dbReference type="ChEBI" id="CHEBI:15378"/>
        <dbReference type="ChEBI" id="CHEBI:30616"/>
        <dbReference type="ChEBI" id="CHEBI:43474"/>
        <dbReference type="ChEBI" id="CHEBI:137981"/>
        <dbReference type="ChEBI" id="CHEBI:147287"/>
        <dbReference type="ChEBI" id="CHEBI:456216"/>
        <dbReference type="EC" id="6.3.3.1"/>
    </reaction>
</comment>
<dbReference type="GO" id="GO:0004641">
    <property type="term" value="F:phosphoribosylformylglycinamidine cyclo-ligase activity"/>
    <property type="evidence" value="ECO:0007669"/>
    <property type="project" value="UniProtKB-UniRule"/>
</dbReference>
<dbReference type="PANTHER" id="PTHR10520:SF12">
    <property type="entry name" value="TRIFUNCTIONAL PURINE BIOSYNTHETIC PROTEIN ADENOSINE-3"/>
    <property type="match status" value="1"/>
</dbReference>